<dbReference type="GO" id="GO:0070475">
    <property type="term" value="P:rRNA base methylation"/>
    <property type="evidence" value="ECO:0007669"/>
    <property type="project" value="TreeGrafter"/>
</dbReference>
<dbReference type="FunFam" id="2.40.50.140:FF:000097">
    <property type="entry name" value="23S rRNA (uracil(1939)-C(5))-methyltransferase RlmD"/>
    <property type="match status" value="1"/>
</dbReference>
<dbReference type="NCBIfam" id="TIGR00479">
    <property type="entry name" value="rumA"/>
    <property type="match status" value="1"/>
</dbReference>
<feature type="binding site" evidence="6">
    <location>
        <position position="314"/>
    </location>
    <ligand>
        <name>S-adenosyl-L-methionine</name>
        <dbReference type="ChEBI" id="CHEBI:59789"/>
    </ligand>
</feature>
<keyword evidence="2 6" id="KW-0489">Methyltransferase</keyword>
<evidence type="ECO:0000313" key="12">
    <source>
        <dbReference type="Proteomes" id="UP000294641"/>
    </source>
</evidence>
<keyword evidence="12" id="KW-1185">Reference proteome</keyword>
<protein>
    <submittedName>
        <fullName evidence="9">23S rRNA (Uracil-C(5))-methyltransferase RlmCD</fullName>
        <ecNumber evidence="9">2.1.1.189</ecNumber>
    </submittedName>
    <submittedName>
        <fullName evidence="10">23S rRNA m(5)U-1939 methyltransferase</fullName>
    </submittedName>
</protein>
<dbReference type="Proteomes" id="UP000254330">
    <property type="component" value="Unassembled WGS sequence"/>
</dbReference>
<dbReference type="PROSITE" id="PS01230">
    <property type="entry name" value="TRMA_1"/>
    <property type="match status" value="1"/>
</dbReference>
<dbReference type="AlphaFoldDB" id="A0A8B4QDA7"/>
<comment type="similarity">
    <text evidence="6">Belongs to the class I-like SAM-binding methyltransferase superfamily. RNA M5U methyltransferase family.</text>
</comment>
<proteinExistence type="inferred from homology"/>
<dbReference type="InterPro" id="IPR010280">
    <property type="entry name" value="U5_MeTrfase_fam"/>
</dbReference>
<dbReference type="InterPro" id="IPR030390">
    <property type="entry name" value="MeTrfase_TrmA_AS"/>
</dbReference>
<dbReference type="PANTHER" id="PTHR11061">
    <property type="entry name" value="RNA M5U METHYLTRANSFERASE"/>
    <property type="match status" value="1"/>
</dbReference>
<dbReference type="GO" id="GO:0051539">
    <property type="term" value="F:4 iron, 4 sulfur cluster binding"/>
    <property type="evidence" value="ECO:0007669"/>
    <property type="project" value="UniProtKB-KW"/>
</dbReference>
<keyword evidence="1" id="KW-0479">Metal-binding</keyword>
<evidence type="ECO:0000256" key="5">
    <source>
        <dbReference type="ARBA" id="ARBA00023014"/>
    </source>
</evidence>
<dbReference type="EMBL" id="SNZG01000066">
    <property type="protein sequence ID" value="TDR32235.1"/>
    <property type="molecule type" value="Genomic_DNA"/>
</dbReference>
<reference evidence="10 12" key="2">
    <citation type="submission" date="2019-03" db="EMBL/GenBank/DDBJ databases">
        <title>Genomic Encyclopedia of Type Strains, Phase IV (KMG-IV): sequencing the most valuable type-strain genomes for metagenomic binning, comparative biology and taxonomic classification.</title>
        <authorList>
            <person name="Goeker M."/>
        </authorList>
    </citation>
    <scope>NUCLEOTIDE SEQUENCE [LARGE SCALE GENOMIC DNA]</scope>
    <source>
        <strain evidence="10 12">DSM 20580</strain>
    </source>
</reference>
<dbReference type="CDD" id="cd02440">
    <property type="entry name" value="AdoMet_MTases"/>
    <property type="match status" value="1"/>
</dbReference>
<dbReference type="Gene3D" id="2.40.50.1070">
    <property type="match status" value="1"/>
</dbReference>
<dbReference type="Pfam" id="PF01938">
    <property type="entry name" value="TRAM"/>
    <property type="match status" value="1"/>
</dbReference>
<keyword evidence="3 6" id="KW-0808">Transferase</keyword>
<keyword evidence="5" id="KW-0411">Iron-sulfur</keyword>
<evidence type="ECO:0000256" key="4">
    <source>
        <dbReference type="ARBA" id="ARBA00022691"/>
    </source>
</evidence>
<dbReference type="PROSITE" id="PS50926">
    <property type="entry name" value="TRAM"/>
    <property type="match status" value="1"/>
</dbReference>
<evidence type="ECO:0000256" key="6">
    <source>
        <dbReference type="PROSITE-ProRule" id="PRU01024"/>
    </source>
</evidence>
<evidence type="ECO:0000256" key="3">
    <source>
        <dbReference type="ARBA" id="ARBA00022679"/>
    </source>
</evidence>
<evidence type="ECO:0000313" key="11">
    <source>
        <dbReference type="Proteomes" id="UP000254330"/>
    </source>
</evidence>
<gene>
    <name evidence="9" type="primary">rlmCD_2</name>
    <name evidence="10" type="ORF">DFR61_1667</name>
    <name evidence="9" type="ORF">NCTC10597_02523</name>
</gene>
<comment type="caution">
    <text evidence="9">The sequence shown here is derived from an EMBL/GenBank/DDBJ whole genome shotgun (WGS) entry which is preliminary data.</text>
</comment>
<keyword evidence="1" id="KW-0004">4Fe-4S</keyword>
<dbReference type="SUPFAM" id="SSF53335">
    <property type="entry name" value="S-adenosyl-L-methionine-dependent methyltransferases"/>
    <property type="match status" value="1"/>
</dbReference>
<accession>A0A8B4QDA7</accession>
<keyword evidence="1" id="KW-0408">Iron</keyword>
<dbReference type="Proteomes" id="UP000294641">
    <property type="component" value="Unassembled WGS sequence"/>
</dbReference>
<evidence type="ECO:0000256" key="2">
    <source>
        <dbReference type="ARBA" id="ARBA00022603"/>
    </source>
</evidence>
<dbReference type="PROSITE" id="PS51687">
    <property type="entry name" value="SAM_MT_RNA_M5U"/>
    <property type="match status" value="1"/>
</dbReference>
<reference evidence="9 11" key="1">
    <citation type="submission" date="2018-06" db="EMBL/GenBank/DDBJ databases">
        <authorList>
            <consortium name="Pathogen Informatics"/>
            <person name="Doyle S."/>
        </authorList>
    </citation>
    <scope>NUCLEOTIDE SEQUENCE [LARGE SCALE GENOMIC DNA]</scope>
    <source>
        <strain evidence="9 11">NCTC10597</strain>
    </source>
</reference>
<dbReference type="Gene3D" id="3.40.50.150">
    <property type="entry name" value="Vaccinia Virus protein VP39"/>
    <property type="match status" value="1"/>
</dbReference>
<keyword evidence="4 6" id="KW-0949">S-adenosyl-L-methionine</keyword>
<dbReference type="EC" id="2.1.1.189" evidence="9"/>
<dbReference type="OrthoDB" id="9804590at2"/>
<dbReference type="GO" id="GO:0070041">
    <property type="term" value="F:rRNA (uridine-C5-)-methyltransferase activity"/>
    <property type="evidence" value="ECO:0007669"/>
    <property type="project" value="UniProtKB-ARBA"/>
</dbReference>
<feature type="binding site" evidence="6">
    <location>
        <position position="335"/>
    </location>
    <ligand>
        <name>S-adenosyl-L-methionine</name>
        <dbReference type="ChEBI" id="CHEBI:59789"/>
    </ligand>
</feature>
<dbReference type="PANTHER" id="PTHR11061:SF30">
    <property type="entry name" value="TRNA (URACIL(54)-C(5))-METHYLTRANSFERASE"/>
    <property type="match status" value="1"/>
</dbReference>
<feature type="binding site" evidence="6">
    <location>
        <position position="285"/>
    </location>
    <ligand>
        <name>S-adenosyl-L-methionine</name>
        <dbReference type="ChEBI" id="CHEBI:59789"/>
    </ligand>
</feature>
<dbReference type="RefSeq" id="WP_109350901.1">
    <property type="nucleotide sequence ID" value="NZ_BJUE01000116.1"/>
</dbReference>
<organism evidence="9 11">
    <name type="scientific">Kurthia zopfii</name>
    <dbReference type="NCBI Taxonomy" id="1650"/>
    <lineage>
        <taxon>Bacteria</taxon>
        <taxon>Bacillati</taxon>
        <taxon>Bacillota</taxon>
        <taxon>Bacilli</taxon>
        <taxon>Bacillales</taxon>
        <taxon>Caryophanaceae</taxon>
        <taxon>Kurthia</taxon>
    </lineage>
</organism>
<evidence type="ECO:0000256" key="7">
    <source>
        <dbReference type="PROSITE-ProRule" id="PRU10015"/>
    </source>
</evidence>
<dbReference type="Pfam" id="PF05958">
    <property type="entry name" value="tRNA_U5-meth_tr"/>
    <property type="match status" value="1"/>
</dbReference>
<name>A0A8B4QDA7_9BACL</name>
<dbReference type="InterPro" id="IPR002792">
    <property type="entry name" value="TRAM_dom"/>
</dbReference>
<evidence type="ECO:0000313" key="10">
    <source>
        <dbReference type="EMBL" id="TDR32235.1"/>
    </source>
</evidence>
<dbReference type="Gene3D" id="2.40.50.140">
    <property type="entry name" value="Nucleic acid-binding proteins"/>
    <property type="match status" value="1"/>
</dbReference>
<evidence type="ECO:0000256" key="1">
    <source>
        <dbReference type="ARBA" id="ARBA00022485"/>
    </source>
</evidence>
<dbReference type="SUPFAM" id="SSF50249">
    <property type="entry name" value="Nucleic acid-binding proteins"/>
    <property type="match status" value="1"/>
</dbReference>
<feature type="domain" description="TRAM" evidence="8">
    <location>
        <begin position="4"/>
        <end position="62"/>
    </location>
</feature>
<dbReference type="InterPro" id="IPR012340">
    <property type="entry name" value="NA-bd_OB-fold"/>
</dbReference>
<dbReference type="FunFam" id="2.40.50.1070:FF:000003">
    <property type="entry name" value="23S rRNA (Uracil-5-)-methyltransferase RumA"/>
    <property type="match status" value="1"/>
</dbReference>
<dbReference type="EMBL" id="UGNP01000001">
    <property type="protein sequence ID" value="STX10750.1"/>
    <property type="molecule type" value="Genomic_DNA"/>
</dbReference>
<evidence type="ECO:0000313" key="9">
    <source>
        <dbReference type="EMBL" id="STX10750.1"/>
    </source>
</evidence>
<feature type="active site" evidence="7">
    <location>
        <position position="410"/>
    </location>
</feature>
<sequence>MTAPVKKNDRITVLIEDLTHDGAGVAKVDGYPLFVQGGLPNETAEIHVLKTLKNYGFAKIAKIVEPSPDRVQAPCPVFDQCGGCQLQHFSYEGQLKWKQKMVENAMKRLGKLDVVVHPTKGMEDPWNYRNKAQIPFGTNGEAPIAGFYKTKSHAIVDTNRCMIQTAEADAILEGLKPRLWALGLTPYNEKTKKGILRHVVVRKAYATGEVMVVLVTKKRRLPEKIATINAIRELVPNVTSIMQNLNGLDTNVILGSETTLLWGKEVINDKIGDVSFEISARSFYQVNPVQTKVLYDQALTYANLTGKETVIDAYCGIGSISLFLAKQAKSVLGVEIVPQAIEDAKRNAAINGFDNTEFVAGAAEDVIPRWYKEGKSADVLVVDPPRKGCDEALLTTILEQKPSKIVYVSCNPATLARDLRILEDGGYKTKEVQPVDMFPHTAHCEAVAWLELV</sequence>
<dbReference type="InterPro" id="IPR029063">
    <property type="entry name" value="SAM-dependent_MTases_sf"/>
</dbReference>
<feature type="binding site" evidence="6">
    <location>
        <position position="383"/>
    </location>
    <ligand>
        <name>S-adenosyl-L-methionine</name>
        <dbReference type="ChEBI" id="CHEBI:59789"/>
    </ligand>
</feature>
<feature type="active site" description="Nucleophile" evidence="6">
    <location>
        <position position="410"/>
    </location>
</feature>
<dbReference type="FunFam" id="3.40.50.150:FF:000009">
    <property type="entry name" value="23S rRNA (Uracil(1939)-C(5))-methyltransferase RlmD"/>
    <property type="match status" value="1"/>
</dbReference>
<evidence type="ECO:0000259" key="8">
    <source>
        <dbReference type="PROSITE" id="PS50926"/>
    </source>
</evidence>